<dbReference type="EMBL" id="CP023777">
    <property type="protein sequence ID" value="ATL46062.1"/>
    <property type="molecule type" value="Genomic_DNA"/>
</dbReference>
<keyword evidence="3" id="KW-0731">Sigma factor</keyword>
<protein>
    <submittedName>
        <fullName evidence="6">RNA polymerase subunit sigma-70</fullName>
    </submittedName>
</protein>
<keyword evidence="2" id="KW-0805">Transcription regulation</keyword>
<dbReference type="InterPro" id="IPR013324">
    <property type="entry name" value="RNA_pol_sigma_r3/r4-like"/>
</dbReference>
<dbReference type="Proteomes" id="UP000220133">
    <property type="component" value="Chromosome"/>
</dbReference>
<dbReference type="RefSeq" id="WP_098192452.1">
    <property type="nucleotide sequence ID" value="NZ_CP023777.1"/>
</dbReference>
<evidence type="ECO:0000313" key="7">
    <source>
        <dbReference type="Proteomes" id="UP000220133"/>
    </source>
</evidence>
<dbReference type="SUPFAM" id="SSF88659">
    <property type="entry name" value="Sigma3 and sigma4 domains of RNA polymerase sigma factors"/>
    <property type="match status" value="1"/>
</dbReference>
<proteinExistence type="inferred from homology"/>
<dbReference type="OrthoDB" id="665849at2"/>
<dbReference type="InterPro" id="IPR036388">
    <property type="entry name" value="WH-like_DNA-bd_sf"/>
</dbReference>
<dbReference type="GO" id="GO:0003677">
    <property type="term" value="F:DNA binding"/>
    <property type="evidence" value="ECO:0007669"/>
    <property type="project" value="InterPro"/>
</dbReference>
<comment type="similarity">
    <text evidence="1">Belongs to the sigma-70 factor family. ECF subfamily.</text>
</comment>
<evidence type="ECO:0000256" key="4">
    <source>
        <dbReference type="ARBA" id="ARBA00023163"/>
    </source>
</evidence>
<dbReference type="Gene3D" id="1.10.10.10">
    <property type="entry name" value="Winged helix-like DNA-binding domain superfamily/Winged helix DNA-binding domain"/>
    <property type="match status" value="1"/>
</dbReference>
<dbReference type="NCBIfam" id="TIGR02985">
    <property type="entry name" value="Sig70_bacteroi1"/>
    <property type="match status" value="1"/>
</dbReference>
<dbReference type="Pfam" id="PF08281">
    <property type="entry name" value="Sigma70_r4_2"/>
    <property type="match status" value="1"/>
</dbReference>
<dbReference type="Gene3D" id="1.10.1740.10">
    <property type="match status" value="1"/>
</dbReference>
<dbReference type="InterPro" id="IPR007627">
    <property type="entry name" value="RNA_pol_sigma70_r2"/>
</dbReference>
<dbReference type="InterPro" id="IPR014327">
    <property type="entry name" value="RNA_pol_sigma70_bacteroid"/>
</dbReference>
<dbReference type="InterPro" id="IPR013249">
    <property type="entry name" value="RNA_pol_sigma70_r4_t2"/>
</dbReference>
<dbReference type="PROSITE" id="PS00622">
    <property type="entry name" value="HTH_LUXR_1"/>
    <property type="match status" value="1"/>
</dbReference>
<gene>
    <name evidence="6" type="ORF">COR50_02165</name>
</gene>
<dbReference type="SUPFAM" id="SSF88946">
    <property type="entry name" value="Sigma2 domain of RNA polymerase sigma factors"/>
    <property type="match status" value="1"/>
</dbReference>
<dbReference type="InterPro" id="IPR000792">
    <property type="entry name" value="Tscrpt_reg_LuxR_C"/>
</dbReference>
<feature type="domain" description="HTH luxR-type" evidence="5">
    <location>
        <begin position="157"/>
        <end position="184"/>
    </location>
</feature>
<keyword evidence="7" id="KW-1185">Reference proteome</keyword>
<evidence type="ECO:0000259" key="5">
    <source>
        <dbReference type="PROSITE" id="PS00622"/>
    </source>
</evidence>
<dbReference type="KEGG" id="cbae:COR50_02165"/>
<dbReference type="GO" id="GO:0006352">
    <property type="term" value="P:DNA-templated transcription initiation"/>
    <property type="evidence" value="ECO:0007669"/>
    <property type="project" value="InterPro"/>
</dbReference>
<accession>A0A291QQA8</accession>
<dbReference type="PANTHER" id="PTHR43133">
    <property type="entry name" value="RNA POLYMERASE ECF-TYPE SIGMA FACTO"/>
    <property type="match status" value="1"/>
</dbReference>
<evidence type="ECO:0000256" key="1">
    <source>
        <dbReference type="ARBA" id="ARBA00010641"/>
    </source>
</evidence>
<dbReference type="NCBIfam" id="TIGR02937">
    <property type="entry name" value="sigma70-ECF"/>
    <property type="match status" value="1"/>
</dbReference>
<dbReference type="AlphaFoldDB" id="A0A291QQA8"/>
<dbReference type="InterPro" id="IPR039425">
    <property type="entry name" value="RNA_pol_sigma-70-like"/>
</dbReference>
<dbReference type="PANTHER" id="PTHR43133:SF46">
    <property type="entry name" value="RNA POLYMERASE SIGMA-70 FACTOR ECF SUBFAMILY"/>
    <property type="match status" value="1"/>
</dbReference>
<dbReference type="InterPro" id="IPR013325">
    <property type="entry name" value="RNA_pol_sigma_r2"/>
</dbReference>
<evidence type="ECO:0000313" key="6">
    <source>
        <dbReference type="EMBL" id="ATL46062.1"/>
    </source>
</evidence>
<evidence type="ECO:0000256" key="3">
    <source>
        <dbReference type="ARBA" id="ARBA00023082"/>
    </source>
</evidence>
<dbReference type="InterPro" id="IPR014284">
    <property type="entry name" value="RNA_pol_sigma-70_dom"/>
</dbReference>
<keyword evidence="4" id="KW-0804">Transcription</keyword>
<sequence length="198" mass="22752">MLLILQHLPSMTVTEDIALLSLVKDGHHDAFKVLYDRYAGALIQFAYSKTGDTEDAKDAVQEVFIWLWQHKNQLQFNHNQLSIEAYLKTAVKNKILNLIDKKLRQQNYSDAAMQQFLSEIPSDHSVNAKELQAIIQLEINAMPAKMREIFELSRDNGYSNKQIAGKLDLSEQTVKNQLQHAKQRLKLKLSHYLASSLF</sequence>
<evidence type="ECO:0000256" key="2">
    <source>
        <dbReference type="ARBA" id="ARBA00023015"/>
    </source>
</evidence>
<name>A0A291QQA8_9BACT</name>
<dbReference type="GO" id="GO:0016987">
    <property type="term" value="F:sigma factor activity"/>
    <property type="evidence" value="ECO:0007669"/>
    <property type="project" value="UniProtKB-KW"/>
</dbReference>
<reference evidence="6 7" key="1">
    <citation type="submission" date="2017-10" db="EMBL/GenBank/DDBJ databases">
        <title>Paenichitinophaga pekingensis gen. nov., sp. nov., isolated from activated sludge.</title>
        <authorList>
            <person name="Jin D."/>
            <person name="Kong X."/>
            <person name="Deng Y."/>
            <person name="Bai Z."/>
        </authorList>
    </citation>
    <scope>NUCLEOTIDE SEQUENCE [LARGE SCALE GENOMIC DNA]</scope>
    <source>
        <strain evidence="6 7">13</strain>
    </source>
</reference>
<dbReference type="Pfam" id="PF04542">
    <property type="entry name" value="Sigma70_r2"/>
    <property type="match status" value="1"/>
</dbReference>
<organism evidence="6 7">
    <name type="scientific">Chitinophaga caeni</name>
    <dbReference type="NCBI Taxonomy" id="2029983"/>
    <lineage>
        <taxon>Bacteria</taxon>
        <taxon>Pseudomonadati</taxon>
        <taxon>Bacteroidota</taxon>
        <taxon>Chitinophagia</taxon>
        <taxon>Chitinophagales</taxon>
        <taxon>Chitinophagaceae</taxon>
        <taxon>Chitinophaga</taxon>
    </lineage>
</organism>